<keyword evidence="1 5" id="KW-0378">Hydrolase</keyword>
<evidence type="ECO:0000313" key="7">
    <source>
        <dbReference type="EMBL" id="MFC7292835.1"/>
    </source>
</evidence>
<evidence type="ECO:0000256" key="4">
    <source>
        <dbReference type="ARBA" id="ARBA00023326"/>
    </source>
</evidence>
<accession>A0ABW2IPR2</accession>
<dbReference type="EMBL" id="JBHTBR010000007">
    <property type="protein sequence ID" value="MFC7292835.1"/>
    <property type="molecule type" value="Genomic_DNA"/>
</dbReference>
<evidence type="ECO:0000256" key="1">
    <source>
        <dbReference type="ARBA" id="ARBA00022801"/>
    </source>
</evidence>
<comment type="similarity">
    <text evidence="5">Belongs to the glycosyl hydrolase 10 (cellulase F) family.</text>
</comment>
<dbReference type="SUPFAM" id="SSF51445">
    <property type="entry name" value="(Trans)glycosidases"/>
    <property type="match status" value="1"/>
</dbReference>
<evidence type="ECO:0000256" key="3">
    <source>
        <dbReference type="ARBA" id="ARBA00023295"/>
    </source>
</evidence>
<feature type="domain" description="GH10" evidence="6">
    <location>
        <begin position="26"/>
        <end position="372"/>
    </location>
</feature>
<dbReference type="Gene3D" id="3.20.20.80">
    <property type="entry name" value="Glycosidases"/>
    <property type="match status" value="1"/>
</dbReference>
<dbReference type="PROSITE" id="PS51760">
    <property type="entry name" value="GH10_2"/>
    <property type="match status" value="1"/>
</dbReference>
<evidence type="ECO:0000256" key="2">
    <source>
        <dbReference type="ARBA" id="ARBA00023277"/>
    </source>
</evidence>
<name>A0ABW2IPR2_9PROT</name>
<dbReference type="InterPro" id="IPR001000">
    <property type="entry name" value="GH10_dom"/>
</dbReference>
<organism evidence="7 8">
    <name type="scientific">Hirschia litorea</name>
    <dbReference type="NCBI Taxonomy" id="1199156"/>
    <lineage>
        <taxon>Bacteria</taxon>
        <taxon>Pseudomonadati</taxon>
        <taxon>Pseudomonadota</taxon>
        <taxon>Alphaproteobacteria</taxon>
        <taxon>Hyphomonadales</taxon>
        <taxon>Hyphomonadaceae</taxon>
        <taxon>Hirschia</taxon>
    </lineage>
</organism>
<keyword evidence="2 5" id="KW-0119">Carbohydrate metabolism</keyword>
<evidence type="ECO:0000259" key="6">
    <source>
        <dbReference type="PROSITE" id="PS51760"/>
    </source>
</evidence>
<keyword evidence="8" id="KW-1185">Reference proteome</keyword>
<comment type="caution">
    <text evidence="7">The sequence shown here is derived from an EMBL/GenBank/DDBJ whole genome shotgun (WGS) entry which is preliminary data.</text>
</comment>
<reference evidence="8" key="1">
    <citation type="journal article" date="2019" name="Int. J. Syst. Evol. Microbiol.">
        <title>The Global Catalogue of Microorganisms (GCM) 10K type strain sequencing project: providing services to taxonomists for standard genome sequencing and annotation.</title>
        <authorList>
            <consortium name="The Broad Institute Genomics Platform"/>
            <consortium name="The Broad Institute Genome Sequencing Center for Infectious Disease"/>
            <person name="Wu L."/>
            <person name="Ma J."/>
        </authorList>
    </citation>
    <scope>NUCLEOTIDE SEQUENCE [LARGE SCALE GENOMIC DNA]</scope>
    <source>
        <strain evidence="8">CCUG 51308</strain>
    </source>
</reference>
<keyword evidence="4 5" id="KW-0624">Polysaccharide degradation</keyword>
<dbReference type="SMART" id="SM00633">
    <property type="entry name" value="Glyco_10"/>
    <property type="match status" value="1"/>
</dbReference>
<dbReference type="EC" id="3.2.1.8" evidence="5"/>
<dbReference type="PRINTS" id="PR00134">
    <property type="entry name" value="GLHYDRLASE10"/>
</dbReference>
<dbReference type="InterPro" id="IPR044846">
    <property type="entry name" value="GH10"/>
</dbReference>
<proteinExistence type="inferred from homology"/>
<gene>
    <name evidence="7" type="ORF">ACFQS8_14485</name>
</gene>
<dbReference type="RefSeq" id="WP_382168766.1">
    <property type="nucleotide sequence ID" value="NZ_JBHTBR010000007.1"/>
</dbReference>
<keyword evidence="3 5" id="KW-0326">Glycosidase</keyword>
<dbReference type="Proteomes" id="UP001596492">
    <property type="component" value="Unassembled WGS sequence"/>
</dbReference>
<dbReference type="InterPro" id="IPR017853">
    <property type="entry name" value="GH"/>
</dbReference>
<sequence>MKYNVLVAAIAALGLTQCAQTREVSASNSATLAHAYEDHFLIGAALNEDQIYQRNAEIDAIIRTQFNSIVAENCMKFERIHPNQGGFFWDEADAFIAYGEKHDMAVIGHTLAWHSQTPEWLFLNDEGDNVGREELLKRMEHHITTIMHRYKGKVKGWDVVNEAVLDDGTMRQSKFYQIIGEDWVEQMFRIAQKADPDAELYYNDYSMAIPAKREAVHALVKGMQEKGIRVDGVGMQGHISLEGPTIDEYEASLVRLAELGLVMITELDVTVLPWPGTELTAEVSMSVEFQNEFNPYKDKLPADVSNQLTQRYKDMFALFLKHEDKIDRVTMWGVTDGATWRNDWPMEGRTDYPLLFDRANKAKPAVAEIISLTQSDDETSD</sequence>
<protein>
    <recommendedName>
        <fullName evidence="5">Beta-xylanase</fullName>
        <ecNumber evidence="5">3.2.1.8</ecNumber>
    </recommendedName>
</protein>
<dbReference type="Pfam" id="PF00331">
    <property type="entry name" value="Glyco_hydro_10"/>
    <property type="match status" value="1"/>
</dbReference>
<dbReference type="PANTHER" id="PTHR31490:SF90">
    <property type="entry name" value="ENDO-1,4-BETA-XYLANASE A"/>
    <property type="match status" value="1"/>
</dbReference>
<comment type="catalytic activity">
    <reaction evidence="5">
        <text>Endohydrolysis of (1-&gt;4)-beta-D-xylosidic linkages in xylans.</text>
        <dbReference type="EC" id="3.2.1.8"/>
    </reaction>
</comment>
<evidence type="ECO:0000313" key="8">
    <source>
        <dbReference type="Proteomes" id="UP001596492"/>
    </source>
</evidence>
<dbReference type="PANTHER" id="PTHR31490">
    <property type="entry name" value="GLYCOSYL HYDROLASE"/>
    <property type="match status" value="1"/>
</dbReference>
<evidence type="ECO:0000256" key="5">
    <source>
        <dbReference type="RuleBase" id="RU361174"/>
    </source>
</evidence>